<accession>A0A4S8KV74</accession>
<evidence type="ECO:0000313" key="3">
    <source>
        <dbReference type="Proteomes" id="UP000297245"/>
    </source>
</evidence>
<evidence type="ECO:0000256" key="1">
    <source>
        <dbReference type="SAM" id="MobiDB-lite"/>
    </source>
</evidence>
<gene>
    <name evidence="2" type="ORF">K435DRAFT_785694</name>
</gene>
<reference evidence="2 3" key="1">
    <citation type="journal article" date="2019" name="Nat. Ecol. Evol.">
        <title>Megaphylogeny resolves global patterns of mushroom evolution.</title>
        <authorList>
            <person name="Varga T."/>
            <person name="Krizsan K."/>
            <person name="Foldi C."/>
            <person name="Dima B."/>
            <person name="Sanchez-Garcia M."/>
            <person name="Sanchez-Ramirez S."/>
            <person name="Szollosi G.J."/>
            <person name="Szarkandi J.G."/>
            <person name="Papp V."/>
            <person name="Albert L."/>
            <person name="Andreopoulos W."/>
            <person name="Angelini C."/>
            <person name="Antonin V."/>
            <person name="Barry K.W."/>
            <person name="Bougher N.L."/>
            <person name="Buchanan P."/>
            <person name="Buyck B."/>
            <person name="Bense V."/>
            <person name="Catcheside P."/>
            <person name="Chovatia M."/>
            <person name="Cooper J."/>
            <person name="Damon W."/>
            <person name="Desjardin D."/>
            <person name="Finy P."/>
            <person name="Geml J."/>
            <person name="Haridas S."/>
            <person name="Hughes K."/>
            <person name="Justo A."/>
            <person name="Karasinski D."/>
            <person name="Kautmanova I."/>
            <person name="Kiss B."/>
            <person name="Kocsube S."/>
            <person name="Kotiranta H."/>
            <person name="LaButti K.M."/>
            <person name="Lechner B.E."/>
            <person name="Liimatainen K."/>
            <person name="Lipzen A."/>
            <person name="Lukacs Z."/>
            <person name="Mihaltcheva S."/>
            <person name="Morgado L.N."/>
            <person name="Niskanen T."/>
            <person name="Noordeloos M.E."/>
            <person name="Ohm R.A."/>
            <person name="Ortiz-Santana B."/>
            <person name="Ovrebo C."/>
            <person name="Racz N."/>
            <person name="Riley R."/>
            <person name="Savchenko A."/>
            <person name="Shiryaev A."/>
            <person name="Soop K."/>
            <person name="Spirin V."/>
            <person name="Szebenyi C."/>
            <person name="Tomsovsky M."/>
            <person name="Tulloss R.E."/>
            <person name="Uehling J."/>
            <person name="Grigoriev I.V."/>
            <person name="Vagvolgyi C."/>
            <person name="Papp T."/>
            <person name="Martin F.M."/>
            <person name="Miettinen O."/>
            <person name="Hibbett D.S."/>
            <person name="Nagy L.G."/>
        </authorList>
    </citation>
    <scope>NUCLEOTIDE SEQUENCE [LARGE SCALE GENOMIC DNA]</scope>
    <source>
        <strain evidence="2 3">CBS 962.96</strain>
    </source>
</reference>
<dbReference type="Proteomes" id="UP000297245">
    <property type="component" value="Unassembled WGS sequence"/>
</dbReference>
<sequence>MKKRQRNQNRERDHLKPTSIVQFPYGAEFDPYSRDGSTDRVVGTGISLKPHKKSTNSPQQNSPVSTELVSRLRWGNLKLQQQLATRSGHSLLQQDDSEHEEHRQRARVHTDSGWRMGQQDITSNEMELEVPPNYTEV</sequence>
<protein>
    <submittedName>
        <fullName evidence="2">Uncharacterized protein</fullName>
    </submittedName>
</protein>
<feature type="region of interest" description="Disordered" evidence="1">
    <location>
        <begin position="1"/>
        <end position="67"/>
    </location>
</feature>
<evidence type="ECO:0000313" key="2">
    <source>
        <dbReference type="EMBL" id="THU79824.1"/>
    </source>
</evidence>
<feature type="compositionally biased region" description="Basic and acidic residues" evidence="1">
    <location>
        <begin position="99"/>
        <end position="112"/>
    </location>
</feature>
<organism evidence="2 3">
    <name type="scientific">Dendrothele bispora (strain CBS 962.96)</name>
    <dbReference type="NCBI Taxonomy" id="1314807"/>
    <lineage>
        <taxon>Eukaryota</taxon>
        <taxon>Fungi</taxon>
        <taxon>Dikarya</taxon>
        <taxon>Basidiomycota</taxon>
        <taxon>Agaricomycotina</taxon>
        <taxon>Agaricomycetes</taxon>
        <taxon>Agaricomycetidae</taxon>
        <taxon>Agaricales</taxon>
        <taxon>Agaricales incertae sedis</taxon>
        <taxon>Dendrothele</taxon>
    </lineage>
</organism>
<name>A0A4S8KV74_DENBC</name>
<feature type="compositionally biased region" description="Polar residues" evidence="1">
    <location>
        <begin position="84"/>
        <end position="94"/>
    </location>
</feature>
<feature type="compositionally biased region" description="Polar residues" evidence="1">
    <location>
        <begin position="55"/>
        <end position="67"/>
    </location>
</feature>
<dbReference type="EMBL" id="ML179971">
    <property type="protein sequence ID" value="THU79824.1"/>
    <property type="molecule type" value="Genomic_DNA"/>
</dbReference>
<feature type="region of interest" description="Disordered" evidence="1">
    <location>
        <begin position="84"/>
        <end position="115"/>
    </location>
</feature>
<keyword evidence="3" id="KW-1185">Reference proteome</keyword>
<dbReference type="AlphaFoldDB" id="A0A4S8KV74"/>
<proteinExistence type="predicted"/>
<dbReference type="OrthoDB" id="3052647at2759"/>